<evidence type="ECO:0000256" key="3">
    <source>
        <dbReference type="SAM" id="SignalP"/>
    </source>
</evidence>
<dbReference type="Proteomes" id="UP000701801">
    <property type="component" value="Unassembled WGS sequence"/>
</dbReference>
<organism evidence="4 5">
    <name type="scientific">Hymenoscyphus albidus</name>
    <dbReference type="NCBI Taxonomy" id="595503"/>
    <lineage>
        <taxon>Eukaryota</taxon>
        <taxon>Fungi</taxon>
        <taxon>Dikarya</taxon>
        <taxon>Ascomycota</taxon>
        <taxon>Pezizomycotina</taxon>
        <taxon>Leotiomycetes</taxon>
        <taxon>Helotiales</taxon>
        <taxon>Helotiaceae</taxon>
        <taxon>Hymenoscyphus</taxon>
    </lineage>
</organism>
<keyword evidence="3" id="KW-0732">Signal</keyword>
<reference evidence="4" key="1">
    <citation type="submission" date="2021-07" db="EMBL/GenBank/DDBJ databases">
        <authorList>
            <person name="Durling M."/>
        </authorList>
    </citation>
    <scope>NUCLEOTIDE SEQUENCE</scope>
</reference>
<keyword evidence="2" id="KW-1133">Transmembrane helix</keyword>
<feature type="transmembrane region" description="Helical" evidence="2">
    <location>
        <begin position="167"/>
        <end position="188"/>
    </location>
</feature>
<dbReference type="EMBL" id="CAJVRM010000084">
    <property type="protein sequence ID" value="CAG8973942.1"/>
    <property type="molecule type" value="Genomic_DNA"/>
</dbReference>
<feature type="signal peptide" evidence="3">
    <location>
        <begin position="1"/>
        <end position="16"/>
    </location>
</feature>
<evidence type="ECO:0000313" key="4">
    <source>
        <dbReference type="EMBL" id="CAG8973942.1"/>
    </source>
</evidence>
<proteinExistence type="predicted"/>
<evidence type="ECO:0000256" key="2">
    <source>
        <dbReference type="SAM" id="Phobius"/>
    </source>
</evidence>
<evidence type="ECO:0000313" key="5">
    <source>
        <dbReference type="Proteomes" id="UP000701801"/>
    </source>
</evidence>
<feature type="region of interest" description="Disordered" evidence="1">
    <location>
        <begin position="141"/>
        <end position="162"/>
    </location>
</feature>
<name>A0A9N9LK03_9HELO</name>
<feature type="compositionally biased region" description="Low complexity" evidence="1">
    <location>
        <begin position="141"/>
        <end position="157"/>
    </location>
</feature>
<comment type="caution">
    <text evidence="4">The sequence shown here is derived from an EMBL/GenBank/DDBJ whole genome shotgun (WGS) entry which is preliminary data.</text>
</comment>
<protein>
    <submittedName>
        <fullName evidence="4">Uncharacterized protein</fullName>
    </submittedName>
</protein>
<dbReference type="OrthoDB" id="5414836at2759"/>
<sequence length="316" mass="33568">MSLLIRLAGVLSKTSGFYCQPDCPACFSNMVAFDPATSCEIASPFLTNCGACQSCIAIYAIQNGSLPRLSDFQNTLSAQISRCEKSNGSAQVSAIASQVARISSWDVTQVTATATITTAPAATQAPDSLIASTAVAQPEATASFTSTSSPSSETAQAGPGPELNHSWIAGPVIGSILGLSTVFVVIYCTRRKQRREDEWEFGNLAPKEVKEDDTESAGTNTTMAPPPVDDNGGKAQLHSECIPVREMDNTEVIPPAELPALEPVGQEMLSPRGEAGSDKEWPLPISPLPALFAMTEIRDERMGVGEEPRHKTFYNP</sequence>
<feature type="chain" id="PRO_5040334569" evidence="3">
    <location>
        <begin position="17"/>
        <end position="316"/>
    </location>
</feature>
<evidence type="ECO:0000256" key="1">
    <source>
        <dbReference type="SAM" id="MobiDB-lite"/>
    </source>
</evidence>
<keyword evidence="2" id="KW-0812">Transmembrane</keyword>
<gene>
    <name evidence="4" type="ORF">HYALB_00007470</name>
</gene>
<feature type="region of interest" description="Disordered" evidence="1">
    <location>
        <begin position="208"/>
        <end position="234"/>
    </location>
</feature>
<accession>A0A9N9LK03</accession>
<keyword evidence="5" id="KW-1185">Reference proteome</keyword>
<dbReference type="AlphaFoldDB" id="A0A9N9LK03"/>
<keyword evidence="2" id="KW-0472">Membrane</keyword>